<keyword evidence="1" id="KW-1133">Transmembrane helix</keyword>
<keyword evidence="2" id="KW-0732">Signal</keyword>
<feature type="transmembrane region" description="Helical" evidence="1">
    <location>
        <begin position="314"/>
        <end position="339"/>
    </location>
</feature>
<gene>
    <name evidence="3" type="ORF">CDEB00056_LOCUS830</name>
</gene>
<feature type="transmembrane region" description="Helical" evidence="1">
    <location>
        <begin position="195"/>
        <end position="214"/>
    </location>
</feature>
<dbReference type="AlphaFoldDB" id="A0A7S3V4A4"/>
<evidence type="ECO:0000256" key="2">
    <source>
        <dbReference type="SAM" id="SignalP"/>
    </source>
</evidence>
<feature type="signal peptide" evidence="2">
    <location>
        <begin position="1"/>
        <end position="23"/>
    </location>
</feature>
<dbReference type="GO" id="GO:0016020">
    <property type="term" value="C:membrane"/>
    <property type="evidence" value="ECO:0007669"/>
    <property type="project" value="TreeGrafter"/>
</dbReference>
<dbReference type="PANTHER" id="PTHR32251:SF15">
    <property type="entry name" value="3-OXO-5-ALPHA-STEROID 4-DEHYDROGENASE (DUF1295)"/>
    <property type="match status" value="1"/>
</dbReference>
<evidence type="ECO:0000256" key="1">
    <source>
        <dbReference type="SAM" id="Phobius"/>
    </source>
</evidence>
<dbReference type="EMBL" id="HBIO01001162">
    <property type="protein sequence ID" value="CAE0455989.1"/>
    <property type="molecule type" value="Transcribed_RNA"/>
</dbReference>
<keyword evidence="1" id="KW-0812">Transmembrane</keyword>
<evidence type="ECO:0000313" key="3">
    <source>
        <dbReference type="EMBL" id="CAE0455989.1"/>
    </source>
</evidence>
<dbReference type="PANTHER" id="PTHR32251">
    <property type="entry name" value="3-OXO-5-ALPHA-STEROID 4-DEHYDROGENASE"/>
    <property type="match status" value="1"/>
</dbReference>
<protein>
    <recommendedName>
        <fullName evidence="4">Steroid 5-alpha reductase C-terminal domain-containing protein</fullName>
    </recommendedName>
</protein>
<feature type="chain" id="PRO_5030700503" description="Steroid 5-alpha reductase C-terminal domain-containing protein" evidence="2">
    <location>
        <begin position="24"/>
        <end position="371"/>
    </location>
</feature>
<dbReference type="InterPro" id="IPR010721">
    <property type="entry name" value="UstE-like"/>
</dbReference>
<accession>A0A7S3V4A4</accession>
<evidence type="ECO:0008006" key="4">
    <source>
        <dbReference type="Google" id="ProtNLM"/>
    </source>
</evidence>
<reference evidence="3" key="1">
    <citation type="submission" date="2021-01" db="EMBL/GenBank/DDBJ databases">
        <authorList>
            <person name="Corre E."/>
            <person name="Pelletier E."/>
            <person name="Niang G."/>
            <person name="Scheremetjew M."/>
            <person name="Finn R."/>
            <person name="Kale V."/>
            <person name="Holt S."/>
            <person name="Cochrane G."/>
            <person name="Meng A."/>
            <person name="Brown T."/>
            <person name="Cohen L."/>
        </authorList>
    </citation>
    <scope>NUCLEOTIDE SEQUENCE</scope>
    <source>
        <strain evidence="3">MM31A-1</strain>
    </source>
</reference>
<proteinExistence type="predicted"/>
<dbReference type="PROSITE" id="PS50244">
    <property type="entry name" value="S5A_REDUCTASE"/>
    <property type="match status" value="1"/>
</dbReference>
<keyword evidence="1" id="KW-0472">Membrane</keyword>
<feature type="transmembrane region" description="Helical" evidence="1">
    <location>
        <begin position="135"/>
        <end position="159"/>
    </location>
</feature>
<dbReference type="Gene3D" id="1.20.120.1630">
    <property type="match status" value="1"/>
</dbReference>
<feature type="transmembrane region" description="Helical" evidence="1">
    <location>
        <begin position="287"/>
        <end position="308"/>
    </location>
</feature>
<name>A0A7S3V4A4_9STRA</name>
<feature type="transmembrane region" description="Helical" evidence="1">
    <location>
        <begin position="234"/>
        <end position="256"/>
    </location>
</feature>
<dbReference type="Pfam" id="PF06966">
    <property type="entry name" value="DUF1295"/>
    <property type="match status" value="1"/>
</dbReference>
<sequence>MKAFSSLSLATVLLLVKLFSSNGFTISPSAVVTTGTRTSAHPFAISRIHITPPLPNPKVSTRLEAWPQRKAAEVVVVAASAALPSIKTLFVTCLLPTLLGLVKYEYGVSYGYGTSTAVSSYLILKSLLTFPTSPLMTLVQLHAAAIIFYGARLNIFLLYRELFVARFRRMRERIESRQTVKEEGSGLLGRIVNRLPFIISCAFLYLGLAIPPLMGGRLLEMMSATHVPCEKAVLAYKALVGCTWMGFLAAALGDFIKTIVKGMKGADHLVTGGLFSLLRHPNYTGEIFGWTSSLVASLVAISMSGVGLKQLKPLAIPYALGACGTLGINFVLCAAATNLEARQKEKYGKSDKYNSWSAWAGITFSPKKKSE</sequence>
<organism evidence="3">
    <name type="scientific">Chaetoceros debilis</name>
    <dbReference type="NCBI Taxonomy" id="122233"/>
    <lineage>
        <taxon>Eukaryota</taxon>
        <taxon>Sar</taxon>
        <taxon>Stramenopiles</taxon>
        <taxon>Ochrophyta</taxon>
        <taxon>Bacillariophyta</taxon>
        <taxon>Coscinodiscophyceae</taxon>
        <taxon>Chaetocerotophycidae</taxon>
        <taxon>Chaetocerotales</taxon>
        <taxon>Chaetocerotaceae</taxon>
        <taxon>Chaetoceros</taxon>
    </lineage>
</organism>